<dbReference type="InterPro" id="IPR009459">
    <property type="entry name" value="MucBP_dom"/>
</dbReference>
<feature type="region of interest" description="Disordered" evidence="2">
    <location>
        <begin position="536"/>
        <end position="598"/>
    </location>
</feature>
<dbReference type="Pfam" id="PF06458">
    <property type="entry name" value="MucBP"/>
    <property type="match status" value="1"/>
</dbReference>
<evidence type="ECO:0000256" key="3">
    <source>
        <dbReference type="SAM" id="Phobius"/>
    </source>
</evidence>
<keyword evidence="3" id="KW-1133">Transmembrane helix</keyword>
<feature type="transmembrane region" description="Helical" evidence="3">
    <location>
        <begin position="603"/>
        <end position="619"/>
    </location>
</feature>
<gene>
    <name evidence="7" type="ORF">J2S15_000497</name>
</gene>
<evidence type="ECO:0000259" key="5">
    <source>
        <dbReference type="Pfam" id="PF06458"/>
    </source>
</evidence>
<feature type="signal peptide" evidence="4">
    <location>
        <begin position="1"/>
        <end position="19"/>
    </location>
</feature>
<keyword evidence="1" id="KW-0677">Repeat</keyword>
<evidence type="ECO:0000256" key="2">
    <source>
        <dbReference type="SAM" id="MobiDB-lite"/>
    </source>
</evidence>
<comment type="caution">
    <text evidence="7">The sequence shown here is derived from an EMBL/GenBank/DDBJ whole genome shotgun (WGS) entry which is preliminary data.</text>
</comment>
<name>A0ABU0DZ89_9FIRM</name>
<reference evidence="7 8" key="1">
    <citation type="submission" date="2023-07" db="EMBL/GenBank/DDBJ databases">
        <title>Genomic Encyclopedia of Type Strains, Phase IV (KMG-IV): sequencing the most valuable type-strain genomes for metagenomic binning, comparative biology and taxonomic classification.</title>
        <authorList>
            <person name="Goeker M."/>
        </authorList>
    </citation>
    <scope>NUCLEOTIDE SEQUENCE [LARGE SCALE GENOMIC DNA]</scope>
    <source>
        <strain evidence="7 8">DSM 16784</strain>
    </source>
</reference>
<evidence type="ECO:0000313" key="8">
    <source>
        <dbReference type="Proteomes" id="UP001230220"/>
    </source>
</evidence>
<feature type="compositionally biased region" description="Low complexity" evidence="2">
    <location>
        <begin position="579"/>
        <end position="592"/>
    </location>
</feature>
<dbReference type="Gene3D" id="2.60.40.740">
    <property type="match status" value="1"/>
</dbReference>
<feature type="compositionally biased region" description="Acidic residues" evidence="2">
    <location>
        <begin position="544"/>
        <end position="569"/>
    </location>
</feature>
<evidence type="ECO:0000256" key="1">
    <source>
        <dbReference type="ARBA" id="ARBA00022737"/>
    </source>
</evidence>
<dbReference type="EMBL" id="JAUSUR010000001">
    <property type="protein sequence ID" value="MDQ0359766.1"/>
    <property type="molecule type" value="Genomic_DNA"/>
</dbReference>
<keyword evidence="4" id="KW-0732">Signal</keyword>
<dbReference type="RefSeq" id="WP_307405161.1">
    <property type="nucleotide sequence ID" value="NZ_JAUSUR010000001.1"/>
</dbReference>
<proteinExistence type="predicted"/>
<evidence type="ECO:0000313" key="7">
    <source>
        <dbReference type="EMBL" id="MDQ0359766.1"/>
    </source>
</evidence>
<evidence type="ECO:0000259" key="6">
    <source>
        <dbReference type="Pfam" id="PF17998"/>
    </source>
</evidence>
<dbReference type="Proteomes" id="UP001230220">
    <property type="component" value="Unassembled WGS sequence"/>
</dbReference>
<keyword evidence="8" id="KW-1185">Reference proteome</keyword>
<accession>A0ABU0DZ89</accession>
<feature type="domain" description="Adhesin isopeptide-forming adherence" evidence="6">
    <location>
        <begin position="309"/>
        <end position="465"/>
    </location>
</feature>
<dbReference type="Pfam" id="PF17998">
    <property type="entry name" value="AgI_II_C2"/>
    <property type="match status" value="1"/>
</dbReference>
<organism evidence="7 8">
    <name type="scientific">Breznakia pachnodae</name>
    <dbReference type="NCBI Taxonomy" id="265178"/>
    <lineage>
        <taxon>Bacteria</taxon>
        <taxon>Bacillati</taxon>
        <taxon>Bacillota</taxon>
        <taxon>Erysipelotrichia</taxon>
        <taxon>Erysipelotrichales</taxon>
        <taxon>Erysipelotrichaceae</taxon>
        <taxon>Breznakia</taxon>
    </lineage>
</organism>
<feature type="domain" description="MucBP" evidence="5">
    <location>
        <begin position="469"/>
        <end position="531"/>
    </location>
</feature>
<sequence length="627" mass="69875">MKKTFLGLLVFFVTIVASVTVIDAAAITVDDFDPDYAMVKNNLLIDATPDDVDLEISVGGLGSDGTEHNLTYFTKEQVQNNSAGLSYVARYYMFQGNIRNYGGGKVIIPDTNDMNASSYIQVRYPQAGTYNGEKVSAVLTFSNLIQNTTNQPSTEFYFSNNLYGGYTLEGLNYYELSIEFFYLDSGDMVSLEGNSYITFASLNGGYIQDADRREYVGYENMDSYPYYLAEGAVVEEYTNRYTHSGMVVGGGPYTDYQFNDTLGSSNFYKSGVSFQVAGDKLNFYIGAERQSTWTSIFSATVFGYIDPVTKEVLNEQDVDIDETRVTTGDTLKYKINQRLPILGSETLRKYESLVLSDTLTDDLEFTTAYLIDENGNVLVSYEDTDATALANYGEITYDETTNTVKFTAASAFVGVDANYSQNYSLVIETKVLTDEFDTMRYEIENSATSVINTFEQSSNTVMNYLAKGKVTEYHVDTEGNDLTEPKEHIDLIDQIYNTTPKEFDGYELVIVPSNATGPFLDEDQTVTYVYKLIEEETDNPKDLDDTDKTDDNEDDETPQTPDNDGEDDTTTTSPEKQPGVTVEGNETTATTTSPYTGDTTNQLIWGLLAVGAFSIVIYLKRKQSVNR</sequence>
<keyword evidence="3" id="KW-0472">Membrane</keyword>
<dbReference type="Gene3D" id="3.10.20.320">
    <property type="entry name" value="Putative peptidoglycan bound protein (lpxtg motif)"/>
    <property type="match status" value="1"/>
</dbReference>
<keyword evidence="3" id="KW-0812">Transmembrane</keyword>
<feature type="chain" id="PRO_5045055666" description="MucBP domain-containing protein" evidence="4">
    <location>
        <begin position="20"/>
        <end position="627"/>
    </location>
</feature>
<dbReference type="InterPro" id="IPR026345">
    <property type="entry name" value="Adh_isopep-form_adh_dom"/>
</dbReference>
<evidence type="ECO:0008006" key="9">
    <source>
        <dbReference type="Google" id="ProtNLM"/>
    </source>
</evidence>
<evidence type="ECO:0000256" key="4">
    <source>
        <dbReference type="SAM" id="SignalP"/>
    </source>
</evidence>
<protein>
    <recommendedName>
        <fullName evidence="9">MucBP domain-containing protein</fullName>
    </recommendedName>
</protein>